<comment type="caution">
    <text evidence="1">The sequence shown here is derived from an EMBL/GenBank/DDBJ whole genome shotgun (WGS) entry which is preliminary data.</text>
</comment>
<sequence>MQHQYRRVSFALLRLITGHNSGDGFESTNEDGAWCWRDGCYACLSLTKALQSTVESMQTIADLHDSHAKEAVIPWIENFKEHNYPFSNNEVFIKLQFKGE</sequence>
<dbReference type="AlphaFoldDB" id="A0A015KBP0"/>
<dbReference type="STRING" id="1432141.A0A015KBP0"/>
<dbReference type="Proteomes" id="UP000022910">
    <property type="component" value="Unassembled WGS sequence"/>
</dbReference>
<reference evidence="1 2" key="1">
    <citation type="submission" date="2014-02" db="EMBL/GenBank/DDBJ databases">
        <title>Single nucleus genome sequencing reveals high similarity among nuclei of an endomycorrhizal fungus.</title>
        <authorList>
            <person name="Lin K."/>
            <person name="Geurts R."/>
            <person name="Zhang Z."/>
            <person name="Limpens E."/>
            <person name="Saunders D.G."/>
            <person name="Mu D."/>
            <person name="Pang E."/>
            <person name="Cao H."/>
            <person name="Cha H."/>
            <person name="Lin T."/>
            <person name="Zhou Q."/>
            <person name="Shang Y."/>
            <person name="Li Y."/>
            <person name="Ivanov S."/>
            <person name="Sharma T."/>
            <person name="Velzen R.V."/>
            <person name="Ruijter N.D."/>
            <person name="Aanen D.K."/>
            <person name="Win J."/>
            <person name="Kamoun S."/>
            <person name="Bisseling T."/>
            <person name="Huang S."/>
        </authorList>
    </citation>
    <scope>NUCLEOTIDE SEQUENCE [LARGE SCALE GENOMIC DNA]</scope>
    <source>
        <strain evidence="2">DAOM197198w</strain>
    </source>
</reference>
<dbReference type="HOGENOM" id="CLU_2307557_0_0_1"/>
<name>A0A015KBP0_RHIIW</name>
<keyword evidence="2" id="KW-1185">Reference proteome</keyword>
<accession>A0A015KBP0</accession>
<evidence type="ECO:0000313" key="1">
    <source>
        <dbReference type="EMBL" id="EXX79172.1"/>
    </source>
</evidence>
<gene>
    <name evidence="1" type="ORF">RirG_008210</name>
</gene>
<evidence type="ECO:0000313" key="2">
    <source>
        <dbReference type="Proteomes" id="UP000022910"/>
    </source>
</evidence>
<dbReference type="Gene3D" id="1.20.1270.60">
    <property type="entry name" value="Arfaptin homology (AH) domain/BAR domain"/>
    <property type="match status" value="1"/>
</dbReference>
<proteinExistence type="predicted"/>
<dbReference type="EMBL" id="JEMT01005118">
    <property type="protein sequence ID" value="EXX79172.1"/>
    <property type="molecule type" value="Genomic_DNA"/>
</dbReference>
<protein>
    <submittedName>
        <fullName evidence="1">Uncharacterized protein</fullName>
    </submittedName>
</protein>
<organism evidence="1 2">
    <name type="scientific">Rhizophagus irregularis (strain DAOM 197198w)</name>
    <name type="common">Glomus intraradices</name>
    <dbReference type="NCBI Taxonomy" id="1432141"/>
    <lineage>
        <taxon>Eukaryota</taxon>
        <taxon>Fungi</taxon>
        <taxon>Fungi incertae sedis</taxon>
        <taxon>Mucoromycota</taxon>
        <taxon>Glomeromycotina</taxon>
        <taxon>Glomeromycetes</taxon>
        <taxon>Glomerales</taxon>
        <taxon>Glomeraceae</taxon>
        <taxon>Rhizophagus</taxon>
    </lineage>
</organism>
<dbReference type="InterPro" id="IPR027267">
    <property type="entry name" value="AH/BAR_dom_sf"/>
</dbReference>